<dbReference type="PANTHER" id="PTHR43611:SF3">
    <property type="entry name" value="FLAVIN MONONUCLEOTIDE HYDROLASE 1, CHLOROPLATIC"/>
    <property type="match status" value="1"/>
</dbReference>
<evidence type="ECO:0000313" key="2">
    <source>
        <dbReference type="EMBL" id="CAD9204986.1"/>
    </source>
</evidence>
<dbReference type="InterPro" id="IPR036412">
    <property type="entry name" value="HAD-like_sf"/>
</dbReference>
<dbReference type="PANTHER" id="PTHR43611">
    <property type="entry name" value="ALPHA-D-GLUCOSE 1-PHOSPHATE PHOSPHATASE"/>
    <property type="match status" value="1"/>
</dbReference>
<dbReference type="AlphaFoldDB" id="A0A6U1GNL7"/>
<reference evidence="2" key="1">
    <citation type="submission" date="2021-01" db="EMBL/GenBank/DDBJ databases">
        <authorList>
            <person name="Corre E."/>
            <person name="Pelletier E."/>
            <person name="Niang G."/>
            <person name="Scheremetjew M."/>
            <person name="Finn R."/>
            <person name="Kale V."/>
            <person name="Holt S."/>
            <person name="Cochrane G."/>
            <person name="Meng A."/>
            <person name="Brown T."/>
            <person name="Cohen L."/>
        </authorList>
    </citation>
    <scope>NUCLEOTIDE SEQUENCE</scope>
    <source>
        <strain evidence="2">PLY429</strain>
    </source>
</reference>
<name>A0A6U1GNL7_9CHLO</name>
<proteinExistence type="predicted"/>
<dbReference type="Gene3D" id="3.40.50.1000">
    <property type="entry name" value="HAD superfamily/HAD-like"/>
    <property type="match status" value="1"/>
</dbReference>
<sequence>MFDVMDTVVRDPFYKHMPAHFNMTFKELLAAKHPSAWLEFEKGRISQDEFELSFFADGRSYDREGLRHRMRENYTMIEGMEEVLAKLQAAGYDMHIMSNYPVWYRFVEERCQLSRFLPWTFMSCEGPMQGLRKPDPACFQCAMEHLGKGAGELVLIDDRPPNVEAARESGLSAILFESTEQLRAEMSELDIHF</sequence>
<accession>A0A6U1GNL7</accession>
<gene>
    <name evidence="1" type="ORF">TCHU04912_LOCUS7220</name>
    <name evidence="2" type="ORF">TCHU04912_LOCUS7221</name>
</gene>
<protein>
    <submittedName>
        <fullName evidence="2">Uncharacterized protein</fullName>
    </submittedName>
</protein>
<dbReference type="EMBL" id="HBGG01014104">
    <property type="protein sequence ID" value="CAD9204985.1"/>
    <property type="molecule type" value="Transcribed_RNA"/>
</dbReference>
<dbReference type="InterPro" id="IPR023214">
    <property type="entry name" value="HAD_sf"/>
</dbReference>
<dbReference type="NCBIfam" id="TIGR01509">
    <property type="entry name" value="HAD-SF-IA-v3"/>
    <property type="match status" value="1"/>
</dbReference>
<dbReference type="Pfam" id="PF00702">
    <property type="entry name" value="Hydrolase"/>
    <property type="match status" value="1"/>
</dbReference>
<dbReference type="SUPFAM" id="SSF56784">
    <property type="entry name" value="HAD-like"/>
    <property type="match status" value="1"/>
</dbReference>
<dbReference type="EMBL" id="HBGG01014105">
    <property type="protein sequence ID" value="CAD9204986.1"/>
    <property type="molecule type" value="Transcribed_RNA"/>
</dbReference>
<dbReference type="InterPro" id="IPR006439">
    <property type="entry name" value="HAD-SF_hydro_IA"/>
</dbReference>
<evidence type="ECO:0000313" key="1">
    <source>
        <dbReference type="EMBL" id="CAD9204985.1"/>
    </source>
</evidence>
<organism evidence="2">
    <name type="scientific">Tetraselmis chuii</name>
    <dbReference type="NCBI Taxonomy" id="63592"/>
    <lineage>
        <taxon>Eukaryota</taxon>
        <taxon>Viridiplantae</taxon>
        <taxon>Chlorophyta</taxon>
        <taxon>core chlorophytes</taxon>
        <taxon>Chlorodendrophyceae</taxon>
        <taxon>Chlorodendrales</taxon>
        <taxon>Chlorodendraceae</taxon>
        <taxon>Tetraselmis</taxon>
    </lineage>
</organism>